<accession>A0ABQ5J760</accession>
<reference evidence="2" key="2">
    <citation type="submission" date="2022-01" db="EMBL/GenBank/DDBJ databases">
        <authorList>
            <person name="Yamashiro T."/>
            <person name="Shiraishi A."/>
            <person name="Satake H."/>
            <person name="Nakayama K."/>
        </authorList>
    </citation>
    <scope>NUCLEOTIDE SEQUENCE</scope>
</reference>
<protein>
    <submittedName>
        <fullName evidence="2">Kinesin-like protein KIN-12B</fullName>
    </submittedName>
</protein>
<evidence type="ECO:0000256" key="1">
    <source>
        <dbReference type="SAM" id="MobiDB-lite"/>
    </source>
</evidence>
<proteinExistence type="predicted"/>
<organism evidence="2 3">
    <name type="scientific">Tanacetum coccineum</name>
    <dbReference type="NCBI Taxonomy" id="301880"/>
    <lineage>
        <taxon>Eukaryota</taxon>
        <taxon>Viridiplantae</taxon>
        <taxon>Streptophyta</taxon>
        <taxon>Embryophyta</taxon>
        <taxon>Tracheophyta</taxon>
        <taxon>Spermatophyta</taxon>
        <taxon>Magnoliopsida</taxon>
        <taxon>eudicotyledons</taxon>
        <taxon>Gunneridae</taxon>
        <taxon>Pentapetalae</taxon>
        <taxon>asterids</taxon>
        <taxon>campanulids</taxon>
        <taxon>Asterales</taxon>
        <taxon>Asteraceae</taxon>
        <taxon>Asteroideae</taxon>
        <taxon>Anthemideae</taxon>
        <taxon>Anthemidinae</taxon>
        <taxon>Tanacetum</taxon>
    </lineage>
</organism>
<feature type="compositionally biased region" description="Basic and acidic residues" evidence="1">
    <location>
        <begin position="238"/>
        <end position="249"/>
    </location>
</feature>
<evidence type="ECO:0000313" key="3">
    <source>
        <dbReference type="Proteomes" id="UP001151760"/>
    </source>
</evidence>
<dbReference type="Proteomes" id="UP001151760">
    <property type="component" value="Unassembled WGS sequence"/>
</dbReference>
<feature type="region of interest" description="Disordered" evidence="1">
    <location>
        <begin position="232"/>
        <end position="258"/>
    </location>
</feature>
<sequence length="258" mass="29023">MLSTVTQRKNELAYRDWSDTMVLVIPASDMDMRAVEKVLAGAIRREMSVEEFCTKQHTEILQLISTWVKQYQLKRVQLDYRGILQEDKIARLENLMEGVLSAEDFANSQLISLPDKNKPSNGSFCRNEPRHFEDQPMRSRTHDVSVLLKQSENYLTITNGELSYSRLTVADPTSSWYIILFGGRIRDEMLRLQGLGSNTPSGVPYTDDEINVIIRGGKQRGTFPVLFEYGGGSGNGRCGDDELGDGKDGGEDEEDADS</sequence>
<dbReference type="EMBL" id="BQNB010021591">
    <property type="protein sequence ID" value="GJU07986.1"/>
    <property type="molecule type" value="Genomic_DNA"/>
</dbReference>
<evidence type="ECO:0000313" key="2">
    <source>
        <dbReference type="EMBL" id="GJU07986.1"/>
    </source>
</evidence>
<feature type="region of interest" description="Disordered" evidence="1">
    <location>
        <begin position="117"/>
        <end position="137"/>
    </location>
</feature>
<gene>
    <name evidence="2" type="ORF">Tco_1124416</name>
</gene>
<name>A0ABQ5J760_9ASTR</name>
<feature type="compositionally biased region" description="Basic and acidic residues" evidence="1">
    <location>
        <begin position="127"/>
        <end position="137"/>
    </location>
</feature>
<reference evidence="2" key="1">
    <citation type="journal article" date="2022" name="Int. J. Mol. Sci.">
        <title>Draft Genome of Tanacetum Coccineum: Genomic Comparison of Closely Related Tanacetum-Family Plants.</title>
        <authorList>
            <person name="Yamashiro T."/>
            <person name="Shiraishi A."/>
            <person name="Nakayama K."/>
            <person name="Satake H."/>
        </authorList>
    </citation>
    <scope>NUCLEOTIDE SEQUENCE</scope>
</reference>
<comment type="caution">
    <text evidence="2">The sequence shown here is derived from an EMBL/GenBank/DDBJ whole genome shotgun (WGS) entry which is preliminary data.</text>
</comment>
<keyword evidence="3" id="KW-1185">Reference proteome</keyword>